<reference evidence="2" key="1">
    <citation type="submission" date="2022-05" db="EMBL/GenBank/DDBJ databases">
        <authorList>
            <person name="Pankratov T."/>
        </authorList>
    </citation>
    <scope>NUCLEOTIDE SEQUENCE</scope>
    <source>
        <strain evidence="2">BP6-180914</strain>
    </source>
</reference>
<keyword evidence="3" id="KW-1185">Reference proteome</keyword>
<dbReference type="Proteomes" id="UP001165667">
    <property type="component" value="Unassembled WGS sequence"/>
</dbReference>
<sequence>MRILGQTVVPGETLRHSRWRWKLGDFVAVSGLRRHDGTVVASLIERRRRGQVRVAGFPYKAADETIRIGAQVIAGLDPALLDRRILVSGRLSGTTLVAGTAAADLLSLMAQRPSRLSIEDYVAGDMQSLDLASGLPVADGASLTNEAVEARAFVSARVEPDGQIHVESLQFVSDPARTGGLSRPSEPGFGHRRNPPGMRPSSPKDGGLGPDPSFDNRGQGPTGPLGGPGPNGSAGRRFNGPSGPGVSGPGGPPGAGPAGGPPGGRRP</sequence>
<evidence type="ECO:0008006" key="4">
    <source>
        <dbReference type="Google" id="ProtNLM"/>
    </source>
</evidence>
<comment type="caution">
    <text evidence="2">The sequence shown here is derived from an EMBL/GenBank/DDBJ whole genome shotgun (WGS) entry which is preliminary data.</text>
</comment>
<feature type="compositionally biased region" description="Gly residues" evidence="1">
    <location>
        <begin position="256"/>
        <end position="267"/>
    </location>
</feature>
<organism evidence="2 3">
    <name type="scientific">Lichenifustis flavocetrariae</name>
    <dbReference type="NCBI Taxonomy" id="2949735"/>
    <lineage>
        <taxon>Bacteria</taxon>
        <taxon>Pseudomonadati</taxon>
        <taxon>Pseudomonadota</taxon>
        <taxon>Alphaproteobacteria</taxon>
        <taxon>Hyphomicrobiales</taxon>
        <taxon>Lichenihabitantaceae</taxon>
        <taxon>Lichenifustis</taxon>
    </lineage>
</organism>
<feature type="compositionally biased region" description="Gly residues" evidence="1">
    <location>
        <begin position="220"/>
        <end position="232"/>
    </location>
</feature>
<gene>
    <name evidence="2" type="ORF">M8523_11005</name>
</gene>
<proteinExistence type="predicted"/>
<evidence type="ECO:0000313" key="3">
    <source>
        <dbReference type="Proteomes" id="UP001165667"/>
    </source>
</evidence>
<dbReference type="AlphaFoldDB" id="A0AA41YWI8"/>
<dbReference type="EMBL" id="JAMOIM010000006">
    <property type="protein sequence ID" value="MCW6508546.1"/>
    <property type="molecule type" value="Genomic_DNA"/>
</dbReference>
<name>A0AA41YWI8_9HYPH</name>
<feature type="region of interest" description="Disordered" evidence="1">
    <location>
        <begin position="169"/>
        <end position="267"/>
    </location>
</feature>
<protein>
    <recommendedName>
        <fullName evidence="4">DUF5666 domain-containing protein</fullName>
    </recommendedName>
</protein>
<evidence type="ECO:0000256" key="1">
    <source>
        <dbReference type="SAM" id="MobiDB-lite"/>
    </source>
</evidence>
<evidence type="ECO:0000313" key="2">
    <source>
        <dbReference type="EMBL" id="MCW6508546.1"/>
    </source>
</evidence>
<accession>A0AA41YWI8</accession>